<reference evidence="1 2" key="1">
    <citation type="journal article" date="2019" name="Sci. Rep.">
        <title>Orb-weaving spider Araneus ventricosus genome elucidates the spidroin gene catalogue.</title>
        <authorList>
            <person name="Kono N."/>
            <person name="Nakamura H."/>
            <person name="Ohtoshi R."/>
            <person name="Moran D.A.P."/>
            <person name="Shinohara A."/>
            <person name="Yoshida Y."/>
            <person name="Fujiwara M."/>
            <person name="Mori M."/>
            <person name="Tomita M."/>
            <person name="Arakawa K."/>
        </authorList>
    </citation>
    <scope>NUCLEOTIDE SEQUENCE [LARGE SCALE GENOMIC DNA]</scope>
</reference>
<organism evidence="1 2">
    <name type="scientific">Araneus ventricosus</name>
    <name type="common">Orbweaver spider</name>
    <name type="synonym">Epeira ventricosa</name>
    <dbReference type="NCBI Taxonomy" id="182803"/>
    <lineage>
        <taxon>Eukaryota</taxon>
        <taxon>Metazoa</taxon>
        <taxon>Ecdysozoa</taxon>
        <taxon>Arthropoda</taxon>
        <taxon>Chelicerata</taxon>
        <taxon>Arachnida</taxon>
        <taxon>Araneae</taxon>
        <taxon>Araneomorphae</taxon>
        <taxon>Entelegynae</taxon>
        <taxon>Araneoidea</taxon>
        <taxon>Araneidae</taxon>
        <taxon>Araneus</taxon>
    </lineage>
</organism>
<dbReference type="AlphaFoldDB" id="A0A4Y2H0N0"/>
<dbReference type="Proteomes" id="UP000499080">
    <property type="component" value="Unassembled WGS sequence"/>
</dbReference>
<comment type="caution">
    <text evidence="1">The sequence shown here is derived from an EMBL/GenBank/DDBJ whole genome shotgun (WGS) entry which is preliminary data.</text>
</comment>
<keyword evidence="2" id="KW-1185">Reference proteome</keyword>
<dbReference type="EMBL" id="BGPR01001647">
    <property type="protein sequence ID" value="GBM58729.1"/>
    <property type="molecule type" value="Genomic_DNA"/>
</dbReference>
<name>A0A4Y2H0N0_ARAVE</name>
<accession>A0A4Y2H0N0</accession>
<gene>
    <name evidence="1" type="ORF">AVEN_175338_1</name>
</gene>
<protein>
    <submittedName>
        <fullName evidence="1">Uncharacterized protein</fullName>
    </submittedName>
</protein>
<sequence>MTQLLPTAESLTDSLLEAQMNQFIKKERKQKKTKKEEKDIKEAITMTRTMDSNYNPIRGVVNFYEPQPLLRPREGRHLKITRRADPLT</sequence>
<proteinExistence type="predicted"/>
<evidence type="ECO:0000313" key="2">
    <source>
        <dbReference type="Proteomes" id="UP000499080"/>
    </source>
</evidence>
<evidence type="ECO:0000313" key="1">
    <source>
        <dbReference type="EMBL" id="GBM58729.1"/>
    </source>
</evidence>